<reference evidence="3" key="1">
    <citation type="journal article" date="2019" name="Int. J. Syst. Evol. Microbiol.">
        <title>The Global Catalogue of Microorganisms (GCM) 10K type strain sequencing project: providing services to taxonomists for standard genome sequencing and annotation.</title>
        <authorList>
            <consortium name="The Broad Institute Genomics Platform"/>
            <consortium name="The Broad Institute Genome Sequencing Center for Infectious Disease"/>
            <person name="Wu L."/>
            <person name="Ma J."/>
        </authorList>
    </citation>
    <scope>NUCLEOTIDE SEQUENCE [LARGE SCALE GENOMIC DNA]</scope>
    <source>
        <strain evidence="3">CECT 8010</strain>
    </source>
</reference>
<evidence type="ECO:0000313" key="2">
    <source>
        <dbReference type="EMBL" id="MFC4231806.1"/>
    </source>
</evidence>
<evidence type="ECO:0000259" key="1">
    <source>
        <dbReference type="Pfam" id="PF17726"/>
    </source>
</evidence>
<evidence type="ECO:0000313" key="3">
    <source>
        <dbReference type="Proteomes" id="UP001595906"/>
    </source>
</evidence>
<organism evidence="2 3">
    <name type="scientific">Parasediminibacterium paludis</name>
    <dbReference type="NCBI Taxonomy" id="908966"/>
    <lineage>
        <taxon>Bacteria</taxon>
        <taxon>Pseudomonadati</taxon>
        <taxon>Bacteroidota</taxon>
        <taxon>Chitinophagia</taxon>
        <taxon>Chitinophagales</taxon>
        <taxon>Chitinophagaceae</taxon>
        <taxon>Parasediminibacterium</taxon>
    </lineage>
</organism>
<protein>
    <submittedName>
        <fullName evidence="2">DpnI domain-containing protein</fullName>
    </submittedName>
</protein>
<dbReference type="Gene3D" id="3.40.210.30">
    <property type="entry name" value="Dam replacing family, catalytic PD-(D/E)XK domain"/>
    <property type="match status" value="1"/>
</dbReference>
<dbReference type="EMBL" id="JBHSDC010000012">
    <property type="protein sequence ID" value="MFC4231806.1"/>
    <property type="molecule type" value="Genomic_DNA"/>
</dbReference>
<proteinExistence type="predicted"/>
<feature type="domain" description="Dam-replacing protein HTH" evidence="1">
    <location>
        <begin position="186"/>
        <end position="254"/>
    </location>
</feature>
<keyword evidence="3" id="KW-1185">Reference proteome</keyword>
<dbReference type="CDD" id="cd22319">
    <property type="entry name" value="DpnI-like"/>
    <property type="match status" value="1"/>
</dbReference>
<dbReference type="Pfam" id="PF17726">
    <property type="entry name" value="DpnI_C"/>
    <property type="match status" value="1"/>
</dbReference>
<dbReference type="InterPro" id="IPR010324">
    <property type="entry name" value="DRP"/>
</dbReference>
<dbReference type="InterPro" id="IPR043025">
    <property type="entry name" value="DRP_PD-(D/E)XK_dom"/>
</dbReference>
<gene>
    <name evidence="2" type="ORF">ACFOW1_07885</name>
</gene>
<dbReference type="Proteomes" id="UP001595906">
    <property type="component" value="Unassembled WGS sequence"/>
</dbReference>
<comment type="caution">
    <text evidence="2">The sequence shown here is derived from an EMBL/GenBank/DDBJ whole genome shotgun (WGS) entry which is preliminary data.</text>
</comment>
<name>A0ABV8PYM8_9BACT</name>
<dbReference type="Gene3D" id="1.10.10.10">
    <property type="entry name" value="Winged helix-like DNA-binding domain superfamily/Winged helix DNA-binding domain"/>
    <property type="match status" value="1"/>
</dbReference>
<sequence length="263" mass="31198">MDLHFNLNLISQYTSNSQISRVLTESWVKENSFCLDCNNEKLQQFNNNSPVADFYCSNCSQEYELKSKNGSLSKKIVDGAYHSMINRIEADNNPNFFFLTYNKSNWCVKDFLIIPKHYFVSEFIEKRKPLSDTAKRAGWTGCNILLEKIPTSGRIFLVKNSEVIKRNLVIEKWKETEFLKNVNHKSRGWLIDILNYVDLIPARTFRLEDIYKFEFELRIKYPNNNFIKDKIRQQLQLLRDKGIIEFISRGTYKKKNNNYDLLR</sequence>
<dbReference type="RefSeq" id="WP_379013402.1">
    <property type="nucleotide sequence ID" value="NZ_JBHSDC010000012.1"/>
</dbReference>
<dbReference type="InterPro" id="IPR041368">
    <property type="entry name" value="DRP_C"/>
</dbReference>
<dbReference type="InterPro" id="IPR036388">
    <property type="entry name" value="WH-like_DNA-bd_sf"/>
</dbReference>
<dbReference type="Pfam" id="PF06044">
    <property type="entry name" value="DpnI"/>
    <property type="match status" value="1"/>
</dbReference>
<accession>A0ABV8PYM8</accession>